<sequence>MARSRAEYLLNKLIDNRLSRRELDELLDNMGQDEMNEEYSHVLENYFNQLLSEQENEEVPEPKKEDSPEGPNPQERNRTTKFSLRYPRRGWGTWLSQLKVPSFLVAWSW</sequence>
<reference evidence="2 3" key="1">
    <citation type="submission" date="2020-08" db="EMBL/GenBank/DDBJ databases">
        <title>Genomic Encyclopedia of Type Strains, Phase IV (KMG-IV): sequencing the most valuable type-strain genomes for metagenomic binning, comparative biology and taxonomic classification.</title>
        <authorList>
            <person name="Goeker M."/>
        </authorList>
    </citation>
    <scope>NUCLEOTIDE SEQUENCE [LARGE SCALE GENOMIC DNA]</scope>
    <source>
        <strain evidence="2 3">DSM 105074</strain>
    </source>
</reference>
<organism evidence="2 3">
    <name type="scientific">Rhabdobacter roseus</name>
    <dbReference type="NCBI Taxonomy" id="1655419"/>
    <lineage>
        <taxon>Bacteria</taxon>
        <taxon>Pseudomonadati</taxon>
        <taxon>Bacteroidota</taxon>
        <taxon>Cytophagia</taxon>
        <taxon>Cytophagales</taxon>
        <taxon>Cytophagaceae</taxon>
        <taxon>Rhabdobacter</taxon>
    </lineage>
</organism>
<keyword evidence="3" id="KW-1185">Reference proteome</keyword>
<protein>
    <submittedName>
        <fullName evidence="2">Uncharacterized protein</fullName>
    </submittedName>
</protein>
<feature type="region of interest" description="Disordered" evidence="1">
    <location>
        <begin position="52"/>
        <end position="82"/>
    </location>
</feature>
<dbReference type="Proteomes" id="UP000557307">
    <property type="component" value="Unassembled WGS sequence"/>
</dbReference>
<proteinExistence type="predicted"/>
<evidence type="ECO:0000256" key="1">
    <source>
        <dbReference type="SAM" id="MobiDB-lite"/>
    </source>
</evidence>
<dbReference type="AlphaFoldDB" id="A0A840TL29"/>
<dbReference type="EMBL" id="JACHGF010000003">
    <property type="protein sequence ID" value="MBB5284124.1"/>
    <property type="molecule type" value="Genomic_DNA"/>
</dbReference>
<accession>A0A840TL29</accession>
<evidence type="ECO:0000313" key="3">
    <source>
        <dbReference type="Proteomes" id="UP000557307"/>
    </source>
</evidence>
<dbReference type="RefSeq" id="WP_184174085.1">
    <property type="nucleotide sequence ID" value="NZ_JACHGF010000003.1"/>
</dbReference>
<name>A0A840TL29_9BACT</name>
<evidence type="ECO:0000313" key="2">
    <source>
        <dbReference type="EMBL" id="MBB5284124.1"/>
    </source>
</evidence>
<comment type="caution">
    <text evidence="2">The sequence shown here is derived from an EMBL/GenBank/DDBJ whole genome shotgun (WGS) entry which is preliminary data.</text>
</comment>
<gene>
    <name evidence="2" type="ORF">HNQ92_002267</name>
</gene>